<keyword evidence="1" id="KW-0472">Membrane</keyword>
<accession>A0A1X0JHC6</accession>
<evidence type="ECO:0000313" key="2">
    <source>
        <dbReference type="EMBL" id="ORB61667.1"/>
    </source>
</evidence>
<keyword evidence="1" id="KW-0812">Transmembrane</keyword>
<comment type="caution">
    <text evidence="2">The sequence shown here is derived from an EMBL/GenBank/DDBJ whole genome shotgun (WGS) entry which is preliminary data.</text>
</comment>
<sequence length="59" mass="6351">MSNNHHISAYVLITLGVLFAAIVLVTHGIALLLLPLAMIVGPLILLLMTTNERTDRSGK</sequence>
<keyword evidence="3" id="KW-1185">Reference proteome</keyword>
<organism evidence="2 3">
    <name type="scientific">Mycolicibacterium tusciae</name>
    <dbReference type="NCBI Taxonomy" id="75922"/>
    <lineage>
        <taxon>Bacteria</taxon>
        <taxon>Bacillati</taxon>
        <taxon>Actinomycetota</taxon>
        <taxon>Actinomycetes</taxon>
        <taxon>Mycobacteriales</taxon>
        <taxon>Mycobacteriaceae</taxon>
        <taxon>Mycolicibacterium</taxon>
    </lineage>
</organism>
<keyword evidence="1" id="KW-1133">Transmembrane helix</keyword>
<feature type="transmembrane region" description="Helical" evidence="1">
    <location>
        <begin position="31"/>
        <end position="49"/>
    </location>
</feature>
<evidence type="ECO:0000256" key="1">
    <source>
        <dbReference type="SAM" id="Phobius"/>
    </source>
</evidence>
<dbReference type="AlphaFoldDB" id="A0A1X0JHC6"/>
<dbReference type="EMBL" id="MVIM01000021">
    <property type="protein sequence ID" value="ORB61667.1"/>
    <property type="molecule type" value="Genomic_DNA"/>
</dbReference>
<evidence type="ECO:0000313" key="3">
    <source>
        <dbReference type="Proteomes" id="UP000192411"/>
    </source>
</evidence>
<gene>
    <name evidence="2" type="ORF">BST47_26545</name>
</gene>
<proteinExistence type="predicted"/>
<dbReference type="Proteomes" id="UP000192411">
    <property type="component" value="Unassembled WGS sequence"/>
</dbReference>
<name>A0A1X0JHC6_9MYCO</name>
<feature type="transmembrane region" description="Helical" evidence="1">
    <location>
        <begin position="7"/>
        <end position="25"/>
    </location>
</feature>
<reference evidence="2 3" key="1">
    <citation type="submission" date="2017-02" db="EMBL/GenBank/DDBJ databases">
        <title>The new phylogeny of genus Mycobacterium.</title>
        <authorList>
            <person name="Tortoli E."/>
            <person name="Trovato A."/>
            <person name="Cirillo D.M."/>
        </authorList>
    </citation>
    <scope>NUCLEOTIDE SEQUENCE [LARGE SCALE GENOMIC DNA]</scope>
    <source>
        <strain evidence="2 3">DSM 44338</strain>
    </source>
</reference>
<protein>
    <submittedName>
        <fullName evidence="2">Uncharacterized protein</fullName>
    </submittedName>
</protein>